<dbReference type="GO" id="GO:0005524">
    <property type="term" value="F:ATP binding"/>
    <property type="evidence" value="ECO:0007669"/>
    <property type="project" value="UniProtKB-KW"/>
</dbReference>
<gene>
    <name evidence="4" type="ORF">OCBIM_22006064mg</name>
</gene>
<feature type="non-terminal residue" evidence="4">
    <location>
        <position position="1"/>
    </location>
</feature>
<feature type="domain" description="DNA helicase Pif1-like DEAD-box helicase" evidence="2">
    <location>
        <begin position="1"/>
        <end position="106"/>
    </location>
</feature>
<dbReference type="GO" id="GO:0000723">
    <property type="term" value="P:telomere maintenance"/>
    <property type="evidence" value="ECO:0007669"/>
    <property type="project" value="InterPro"/>
</dbReference>
<keyword evidence="1" id="KW-0378">Hydrolase</keyword>
<accession>A0A0L8HU45</accession>
<comment type="similarity">
    <text evidence="1">Belongs to the helicase family.</text>
</comment>
<dbReference type="GO" id="GO:0016887">
    <property type="term" value="F:ATP hydrolysis activity"/>
    <property type="evidence" value="ECO:0007669"/>
    <property type="project" value="RHEA"/>
</dbReference>
<dbReference type="GO" id="GO:0006310">
    <property type="term" value="P:DNA recombination"/>
    <property type="evidence" value="ECO:0007669"/>
    <property type="project" value="UniProtKB-KW"/>
</dbReference>
<dbReference type="AlphaFoldDB" id="A0A0L8HU45"/>
<name>A0A0L8HU45_OCTBM</name>
<evidence type="ECO:0000259" key="2">
    <source>
        <dbReference type="Pfam" id="PF05970"/>
    </source>
</evidence>
<dbReference type="Pfam" id="PF05970">
    <property type="entry name" value="PIF1"/>
    <property type="match status" value="1"/>
</dbReference>
<dbReference type="InterPro" id="IPR010285">
    <property type="entry name" value="DNA_helicase_pif1-like_DEAD"/>
</dbReference>
<dbReference type="SUPFAM" id="SSF52540">
    <property type="entry name" value="P-loop containing nucleoside triphosphate hydrolases"/>
    <property type="match status" value="1"/>
</dbReference>
<keyword evidence="1" id="KW-0227">DNA damage</keyword>
<feature type="domain" description="DNA helicase Pif1-like 2B" evidence="3">
    <location>
        <begin position="187"/>
        <end position="231"/>
    </location>
</feature>
<keyword evidence="1" id="KW-0233">DNA recombination</keyword>
<dbReference type="GO" id="GO:0043139">
    <property type="term" value="F:5'-3' DNA helicase activity"/>
    <property type="evidence" value="ECO:0007669"/>
    <property type="project" value="UniProtKB-EC"/>
</dbReference>
<protein>
    <recommendedName>
        <fullName evidence="1">ATP-dependent DNA helicase</fullName>
        <ecNumber evidence="1">5.6.2.3</ecNumber>
    </recommendedName>
</protein>
<dbReference type="PANTHER" id="PTHR10492:SF57">
    <property type="entry name" value="ATP-DEPENDENT DNA HELICASE"/>
    <property type="match status" value="1"/>
</dbReference>
<evidence type="ECO:0000259" key="3">
    <source>
        <dbReference type="Pfam" id="PF21530"/>
    </source>
</evidence>
<dbReference type="Pfam" id="PF21530">
    <property type="entry name" value="Pif1_2B_dom"/>
    <property type="match status" value="1"/>
</dbReference>
<reference evidence="4" key="1">
    <citation type="submission" date="2015-07" db="EMBL/GenBank/DDBJ databases">
        <title>MeaNS - Measles Nucleotide Surveillance Program.</title>
        <authorList>
            <person name="Tran T."/>
            <person name="Druce J."/>
        </authorList>
    </citation>
    <scope>NUCLEOTIDE SEQUENCE</scope>
    <source>
        <strain evidence="4">UCB-OBI-ISO-001</strain>
        <tissue evidence="4">Gonad</tissue>
    </source>
</reference>
<comment type="cofactor">
    <cofactor evidence="1">
        <name>Mg(2+)</name>
        <dbReference type="ChEBI" id="CHEBI:18420"/>
    </cofactor>
</comment>
<dbReference type="STRING" id="37653.A0A0L8HU45"/>
<keyword evidence="1" id="KW-0347">Helicase</keyword>
<dbReference type="GO" id="GO:0006281">
    <property type="term" value="P:DNA repair"/>
    <property type="evidence" value="ECO:0007669"/>
    <property type="project" value="UniProtKB-KW"/>
</dbReference>
<comment type="catalytic activity">
    <reaction evidence="1">
        <text>ATP + H2O = ADP + phosphate + H(+)</text>
        <dbReference type="Rhea" id="RHEA:13065"/>
        <dbReference type="ChEBI" id="CHEBI:15377"/>
        <dbReference type="ChEBI" id="CHEBI:15378"/>
        <dbReference type="ChEBI" id="CHEBI:30616"/>
        <dbReference type="ChEBI" id="CHEBI:43474"/>
        <dbReference type="ChEBI" id="CHEBI:456216"/>
        <dbReference type="EC" id="5.6.2.3"/>
    </reaction>
</comment>
<dbReference type="OrthoDB" id="272985at2759"/>
<keyword evidence="1" id="KW-0234">DNA repair</keyword>
<evidence type="ECO:0000313" key="4">
    <source>
        <dbReference type="EMBL" id="KOF92712.1"/>
    </source>
</evidence>
<dbReference type="EMBL" id="KQ417293">
    <property type="protein sequence ID" value="KOF92712.1"/>
    <property type="molecule type" value="Genomic_DNA"/>
</dbReference>
<keyword evidence="1" id="KW-0067">ATP-binding</keyword>
<evidence type="ECO:0000256" key="1">
    <source>
        <dbReference type="RuleBase" id="RU363044"/>
    </source>
</evidence>
<organism evidence="4">
    <name type="scientific">Octopus bimaculoides</name>
    <name type="common">California two-spotted octopus</name>
    <dbReference type="NCBI Taxonomy" id="37653"/>
    <lineage>
        <taxon>Eukaryota</taxon>
        <taxon>Metazoa</taxon>
        <taxon>Spiralia</taxon>
        <taxon>Lophotrochozoa</taxon>
        <taxon>Mollusca</taxon>
        <taxon>Cephalopoda</taxon>
        <taxon>Coleoidea</taxon>
        <taxon>Octopodiformes</taxon>
        <taxon>Octopoda</taxon>
        <taxon>Incirrata</taxon>
        <taxon>Octopodidae</taxon>
        <taxon>Octopus</taxon>
    </lineage>
</organism>
<dbReference type="PANTHER" id="PTHR10492">
    <property type="match status" value="1"/>
</dbReference>
<sequence length="260" mass="29000">THLLIIDEASVLSYNALRVIDVLLRQIMNSPRPFDGKVLLLGIDFRHTALVIPRGFNAAVIESSIKQSPLWHFVTKLSLTENMRITGQDDFNKWLLAVGNGTLSNNEGLEENLIEIPQNMVSTNNIIREVLGKELLLDNDEAVERVSSTIILTPKNKDYLHINTDIMSLLPGEATICRNVDTIVEVEFLNSLTLSGMPPHILTLKRHSIVMLLRTLNLMTGLLNRIRILVLSIKDLFIHGKILSGSKKGGLYSAHQPASQ</sequence>
<proteinExistence type="inferred from homology"/>
<keyword evidence="1" id="KW-0547">Nucleotide-binding</keyword>
<dbReference type="InterPro" id="IPR027417">
    <property type="entry name" value="P-loop_NTPase"/>
</dbReference>
<dbReference type="EC" id="5.6.2.3" evidence="1"/>
<dbReference type="InterPro" id="IPR049163">
    <property type="entry name" value="Pif1-like_2B_dom"/>
</dbReference>